<evidence type="ECO:0000256" key="4">
    <source>
        <dbReference type="ARBA" id="ARBA00022989"/>
    </source>
</evidence>
<protein>
    <submittedName>
        <fullName evidence="8">Unannotated protein</fullName>
    </submittedName>
</protein>
<evidence type="ECO:0000256" key="1">
    <source>
        <dbReference type="ARBA" id="ARBA00004651"/>
    </source>
</evidence>
<dbReference type="EMBL" id="CAFBLQ010000033">
    <property type="protein sequence ID" value="CAB4865110.1"/>
    <property type="molecule type" value="Genomic_DNA"/>
</dbReference>
<evidence type="ECO:0000256" key="3">
    <source>
        <dbReference type="ARBA" id="ARBA00022692"/>
    </source>
</evidence>
<proteinExistence type="predicted"/>
<keyword evidence="5 6" id="KW-0472">Membrane</keyword>
<evidence type="ECO:0000256" key="2">
    <source>
        <dbReference type="ARBA" id="ARBA00022475"/>
    </source>
</evidence>
<feature type="transmembrane region" description="Helical" evidence="6">
    <location>
        <begin position="120"/>
        <end position="140"/>
    </location>
</feature>
<keyword evidence="3 6" id="KW-0812">Transmembrane</keyword>
<dbReference type="PANTHER" id="PTHR36115">
    <property type="entry name" value="PROLINE-RICH ANTIGEN HOMOLOG-RELATED"/>
    <property type="match status" value="1"/>
</dbReference>
<organism evidence="8">
    <name type="scientific">freshwater metagenome</name>
    <dbReference type="NCBI Taxonomy" id="449393"/>
    <lineage>
        <taxon>unclassified sequences</taxon>
        <taxon>metagenomes</taxon>
        <taxon>ecological metagenomes</taxon>
    </lineage>
</organism>
<evidence type="ECO:0000256" key="6">
    <source>
        <dbReference type="SAM" id="Phobius"/>
    </source>
</evidence>
<dbReference type="InterPro" id="IPR010432">
    <property type="entry name" value="RDD"/>
</dbReference>
<evidence type="ECO:0000256" key="5">
    <source>
        <dbReference type="ARBA" id="ARBA00023136"/>
    </source>
</evidence>
<dbReference type="GO" id="GO:0005886">
    <property type="term" value="C:plasma membrane"/>
    <property type="evidence" value="ECO:0007669"/>
    <property type="project" value="UniProtKB-SubCell"/>
</dbReference>
<reference evidence="8" key="1">
    <citation type="submission" date="2020-05" db="EMBL/GenBank/DDBJ databases">
        <authorList>
            <person name="Chiriac C."/>
            <person name="Salcher M."/>
            <person name="Ghai R."/>
            <person name="Kavagutti S V."/>
        </authorList>
    </citation>
    <scope>NUCLEOTIDE SEQUENCE</scope>
</reference>
<keyword evidence="4 6" id="KW-1133">Transmembrane helix</keyword>
<sequence length="187" mass="20591">MSPDGQEPRRRRAGGRHLQGRYAGPVSRLLAWGADLLIISAVYAAALALLRFGIDAATPWKLTFTHHEGWAALASLVWAAIYLANSWVVFGRSPGMSLLGLRIVRADGSPLDRNHALRRLICFPLGFLTFGIGFLGIVFGRTRQALYDQLADTAVVYDWDAEAARLRTLAHAGARRREDRRGLPDGD</sequence>
<name>A0A6J7D5Z9_9ZZZZ</name>
<evidence type="ECO:0000313" key="8">
    <source>
        <dbReference type="EMBL" id="CAB4865110.1"/>
    </source>
</evidence>
<dbReference type="PANTHER" id="PTHR36115:SF4">
    <property type="entry name" value="MEMBRANE PROTEIN"/>
    <property type="match status" value="1"/>
</dbReference>
<feature type="transmembrane region" description="Helical" evidence="6">
    <location>
        <begin position="29"/>
        <end position="50"/>
    </location>
</feature>
<evidence type="ECO:0000259" key="7">
    <source>
        <dbReference type="Pfam" id="PF06271"/>
    </source>
</evidence>
<keyword evidence="2" id="KW-1003">Cell membrane</keyword>
<comment type="subcellular location">
    <subcellularLocation>
        <location evidence="1">Cell membrane</location>
        <topology evidence="1">Multi-pass membrane protein</topology>
    </subcellularLocation>
</comment>
<dbReference type="Pfam" id="PF06271">
    <property type="entry name" value="RDD"/>
    <property type="match status" value="1"/>
</dbReference>
<dbReference type="AlphaFoldDB" id="A0A6J7D5Z9"/>
<feature type="domain" description="RDD" evidence="7">
    <location>
        <begin position="22"/>
        <end position="151"/>
    </location>
</feature>
<feature type="transmembrane region" description="Helical" evidence="6">
    <location>
        <begin position="70"/>
        <end position="90"/>
    </location>
</feature>
<dbReference type="InterPro" id="IPR051791">
    <property type="entry name" value="Pra-immunoreactive"/>
</dbReference>
<accession>A0A6J7D5Z9</accession>
<gene>
    <name evidence="8" type="ORF">UFOPK3423_00448</name>
</gene>